<proteinExistence type="predicted"/>
<accession>A0A4Q7YVY3</accession>
<evidence type="ECO:0000313" key="1">
    <source>
        <dbReference type="EMBL" id="RZU41818.1"/>
    </source>
</evidence>
<organism evidence="1 2">
    <name type="scientific">Edaphobacter modestus</name>
    <dbReference type="NCBI Taxonomy" id="388466"/>
    <lineage>
        <taxon>Bacteria</taxon>
        <taxon>Pseudomonadati</taxon>
        <taxon>Acidobacteriota</taxon>
        <taxon>Terriglobia</taxon>
        <taxon>Terriglobales</taxon>
        <taxon>Acidobacteriaceae</taxon>
        <taxon>Edaphobacter</taxon>
    </lineage>
</organism>
<gene>
    <name evidence="1" type="ORF">BDD14_3355</name>
</gene>
<dbReference type="EMBL" id="SHKW01000001">
    <property type="protein sequence ID" value="RZU41818.1"/>
    <property type="molecule type" value="Genomic_DNA"/>
</dbReference>
<name>A0A4Q7YVY3_9BACT</name>
<dbReference type="Proteomes" id="UP000292958">
    <property type="component" value="Unassembled WGS sequence"/>
</dbReference>
<dbReference type="RefSeq" id="WP_242617981.1">
    <property type="nucleotide sequence ID" value="NZ_SHKW01000001.1"/>
</dbReference>
<comment type="caution">
    <text evidence="1">The sequence shown here is derived from an EMBL/GenBank/DDBJ whole genome shotgun (WGS) entry which is preliminary data.</text>
</comment>
<sequence>MSQLRLRIFDGSRQLFSAPKKFLVRIVDGNQKQHIWAEYASNDITFSLPFFDNLGDNYSVLVSTDGYKQAGIFPVKLSNAYVRTLDVMLVSTTPGFSFVNARWETVRSKYPFLASDVENAAGKARYETLLDTSERSLACFLNLAAAMEEIPLSQGTPLSYIKQLRWDQDFKPAQDRFFSWCDRQLIDQVRIGTSMGQFCEEPAPGLLHPGATHSWKQERFGEANVQLTFHEGDVQVIGGTECVTLEVDIDYYRDPLAHAILEVVPNGLTHALTDPVEVYVLRWMAGQMAGVPEFAPLYTVTN</sequence>
<protein>
    <submittedName>
        <fullName evidence="1">Uncharacterized protein</fullName>
    </submittedName>
</protein>
<keyword evidence="2" id="KW-1185">Reference proteome</keyword>
<dbReference type="AlphaFoldDB" id="A0A4Q7YVY3"/>
<reference evidence="1 2" key="1">
    <citation type="submission" date="2019-02" db="EMBL/GenBank/DDBJ databases">
        <title>Genomic Encyclopedia of Archaeal and Bacterial Type Strains, Phase II (KMG-II): from individual species to whole genera.</title>
        <authorList>
            <person name="Goeker M."/>
        </authorList>
    </citation>
    <scope>NUCLEOTIDE SEQUENCE [LARGE SCALE GENOMIC DNA]</scope>
    <source>
        <strain evidence="1 2">DSM 18101</strain>
    </source>
</reference>
<evidence type="ECO:0000313" key="2">
    <source>
        <dbReference type="Proteomes" id="UP000292958"/>
    </source>
</evidence>